<evidence type="ECO:0000259" key="7">
    <source>
        <dbReference type="Pfam" id="PF10035"/>
    </source>
</evidence>
<evidence type="ECO:0000256" key="2">
    <source>
        <dbReference type="ARBA" id="ARBA00022475"/>
    </source>
</evidence>
<dbReference type="AlphaFoldDB" id="A0A4Z0VAX2"/>
<evidence type="ECO:0000256" key="5">
    <source>
        <dbReference type="ARBA" id="ARBA00023136"/>
    </source>
</evidence>
<dbReference type="PIRSF" id="PIRSF006483">
    <property type="entry name" value="Membrane_protein_YitT"/>
    <property type="match status" value="1"/>
</dbReference>
<feature type="domain" description="DUF2179" evidence="7">
    <location>
        <begin position="253"/>
        <end position="307"/>
    </location>
</feature>
<accession>A0A4Z0VAX2</accession>
<evidence type="ECO:0000313" key="8">
    <source>
        <dbReference type="EMBL" id="TGG40332.1"/>
    </source>
</evidence>
<feature type="transmembrane region" description="Helical" evidence="6">
    <location>
        <begin position="179"/>
        <end position="200"/>
    </location>
</feature>
<dbReference type="EMBL" id="SJSA01000001">
    <property type="protein sequence ID" value="TGG40332.1"/>
    <property type="molecule type" value="Genomic_DNA"/>
</dbReference>
<keyword evidence="2" id="KW-1003">Cell membrane</keyword>
<organism evidence="8 9">
    <name type="scientific">Duncaniella freteri</name>
    <dbReference type="NCBI Taxonomy" id="2530391"/>
    <lineage>
        <taxon>Bacteria</taxon>
        <taxon>Pseudomonadati</taxon>
        <taxon>Bacteroidota</taxon>
        <taxon>Bacteroidia</taxon>
        <taxon>Bacteroidales</taxon>
        <taxon>Muribaculaceae</taxon>
        <taxon>Duncaniella</taxon>
    </lineage>
</organism>
<comment type="subcellular location">
    <subcellularLocation>
        <location evidence="1">Cell membrane</location>
        <topology evidence="1">Multi-pass membrane protein</topology>
    </subcellularLocation>
</comment>
<feature type="transmembrane region" description="Helical" evidence="6">
    <location>
        <begin position="206"/>
        <end position="224"/>
    </location>
</feature>
<evidence type="ECO:0000256" key="3">
    <source>
        <dbReference type="ARBA" id="ARBA00022692"/>
    </source>
</evidence>
<reference evidence="8 9" key="1">
    <citation type="submission" date="2019-02" db="EMBL/GenBank/DDBJ databases">
        <title>Isolation and identification of novel species under the genus Muribaculum.</title>
        <authorList>
            <person name="Miyake S."/>
            <person name="Ding Y."/>
            <person name="Low A."/>
            <person name="Soh M."/>
            <person name="Seedorf H."/>
        </authorList>
    </citation>
    <scope>NUCLEOTIDE SEQUENCE [LARGE SCALE GENOMIC DNA]</scope>
    <source>
        <strain evidence="8 9">TLL-A3</strain>
    </source>
</reference>
<gene>
    <name evidence="8" type="ORF">EZ315_06375</name>
</gene>
<dbReference type="InterPro" id="IPR019264">
    <property type="entry name" value="DUF2179"/>
</dbReference>
<dbReference type="GO" id="GO:0005886">
    <property type="term" value="C:plasma membrane"/>
    <property type="evidence" value="ECO:0007669"/>
    <property type="project" value="UniProtKB-SubCell"/>
</dbReference>
<dbReference type="InterPro" id="IPR051461">
    <property type="entry name" value="UPF0750_membrane"/>
</dbReference>
<sequence>MMIKIFFADVEFLHTFVPNLIILIMVLSGKKLWMSARDYVMIVVAIFIFGFGFSAFILPEKVVIGGVTGVGTIAYLLTGKTYMIGLTQYAINLVLLGIAYFVVGKQFVVKTIFGATVISLVVTIMPPLFDGPLVPGQPFMNVCIGGIFTGIALGLVFVHNGSTGGTDIVAAIVAKRTNVTIGRTMLFVDFAIISSSFLLTHEIAKVLYGFVVLIITSYMVDLVINTNRQAVQFLIISPNWERIATAVNLHARRGVTVMDGMGWYTKHSVKILLIVCRKIESVTIFRIVKSIDPTAFISQANVNGVYGQGFDELKFKRDLKLQEQLERDSEEAARMS</sequence>
<evidence type="ECO:0000313" key="9">
    <source>
        <dbReference type="Proteomes" id="UP000297635"/>
    </source>
</evidence>
<dbReference type="Proteomes" id="UP000297635">
    <property type="component" value="Unassembled WGS sequence"/>
</dbReference>
<comment type="caution">
    <text evidence="8">The sequence shown here is derived from an EMBL/GenBank/DDBJ whole genome shotgun (WGS) entry which is preliminary data.</text>
</comment>
<evidence type="ECO:0000256" key="1">
    <source>
        <dbReference type="ARBA" id="ARBA00004651"/>
    </source>
</evidence>
<keyword evidence="5 6" id="KW-0472">Membrane</keyword>
<protein>
    <submittedName>
        <fullName evidence="8">YitT family protein</fullName>
    </submittedName>
</protein>
<keyword evidence="9" id="KW-1185">Reference proteome</keyword>
<dbReference type="InterPro" id="IPR003740">
    <property type="entry name" value="YitT"/>
</dbReference>
<dbReference type="PANTHER" id="PTHR33545:SF5">
    <property type="entry name" value="UPF0750 MEMBRANE PROTEIN YITT"/>
    <property type="match status" value="1"/>
</dbReference>
<keyword evidence="3 6" id="KW-0812">Transmembrane</keyword>
<dbReference type="Pfam" id="PF10035">
    <property type="entry name" value="DUF2179"/>
    <property type="match status" value="1"/>
</dbReference>
<feature type="transmembrane region" description="Helical" evidence="6">
    <location>
        <begin position="138"/>
        <end position="158"/>
    </location>
</feature>
<feature type="transmembrane region" description="Helical" evidence="6">
    <location>
        <begin position="6"/>
        <end position="27"/>
    </location>
</feature>
<name>A0A4Z0VAX2_9BACT</name>
<feature type="transmembrane region" description="Helical" evidence="6">
    <location>
        <begin position="107"/>
        <end position="126"/>
    </location>
</feature>
<proteinExistence type="predicted"/>
<evidence type="ECO:0000256" key="6">
    <source>
        <dbReference type="SAM" id="Phobius"/>
    </source>
</evidence>
<dbReference type="PANTHER" id="PTHR33545">
    <property type="entry name" value="UPF0750 MEMBRANE PROTEIN YITT-RELATED"/>
    <property type="match status" value="1"/>
</dbReference>
<dbReference type="Pfam" id="PF02588">
    <property type="entry name" value="YitT_membrane"/>
    <property type="match status" value="1"/>
</dbReference>
<keyword evidence="4 6" id="KW-1133">Transmembrane helix</keyword>
<feature type="transmembrane region" description="Helical" evidence="6">
    <location>
        <begin position="39"/>
        <end position="58"/>
    </location>
</feature>
<dbReference type="InterPro" id="IPR015867">
    <property type="entry name" value="N-reg_PII/ATP_PRibTrfase_C"/>
</dbReference>
<dbReference type="CDD" id="cd16380">
    <property type="entry name" value="YitT_C"/>
    <property type="match status" value="1"/>
</dbReference>
<dbReference type="Gene3D" id="3.30.70.120">
    <property type="match status" value="1"/>
</dbReference>
<feature type="transmembrane region" description="Helical" evidence="6">
    <location>
        <begin position="82"/>
        <end position="102"/>
    </location>
</feature>
<evidence type="ECO:0000256" key="4">
    <source>
        <dbReference type="ARBA" id="ARBA00022989"/>
    </source>
</evidence>